<reference evidence="2 3" key="1">
    <citation type="journal article" date="2014" name="Genome Biol.">
        <title>Transcriptome and methylome profiling reveals relics of genome dominance in the mesopolyploid Brassica oleracea.</title>
        <authorList>
            <person name="Parkin I.A."/>
            <person name="Koh C."/>
            <person name="Tang H."/>
            <person name="Robinson S.J."/>
            <person name="Kagale S."/>
            <person name="Clarke W.E."/>
            <person name="Town C.D."/>
            <person name="Nixon J."/>
            <person name="Krishnakumar V."/>
            <person name="Bidwell S.L."/>
            <person name="Denoeud F."/>
            <person name="Belcram H."/>
            <person name="Links M.G."/>
            <person name="Just J."/>
            <person name="Clarke C."/>
            <person name="Bender T."/>
            <person name="Huebert T."/>
            <person name="Mason A.S."/>
            <person name="Pires J.C."/>
            <person name="Barker G."/>
            <person name="Moore J."/>
            <person name="Walley P.G."/>
            <person name="Manoli S."/>
            <person name="Batley J."/>
            <person name="Edwards D."/>
            <person name="Nelson M.N."/>
            <person name="Wang X."/>
            <person name="Paterson A.H."/>
            <person name="King G."/>
            <person name="Bancroft I."/>
            <person name="Chalhoub B."/>
            <person name="Sharpe A.G."/>
        </authorList>
    </citation>
    <scope>NUCLEOTIDE SEQUENCE</scope>
    <source>
        <strain evidence="2 3">cv. TO1000</strain>
    </source>
</reference>
<evidence type="ECO:0000256" key="1">
    <source>
        <dbReference type="SAM" id="Phobius"/>
    </source>
</evidence>
<feature type="transmembrane region" description="Helical" evidence="1">
    <location>
        <begin position="20"/>
        <end position="43"/>
    </location>
</feature>
<organism evidence="2 3">
    <name type="scientific">Brassica oleracea var. oleracea</name>
    <dbReference type="NCBI Taxonomy" id="109376"/>
    <lineage>
        <taxon>Eukaryota</taxon>
        <taxon>Viridiplantae</taxon>
        <taxon>Streptophyta</taxon>
        <taxon>Embryophyta</taxon>
        <taxon>Tracheophyta</taxon>
        <taxon>Spermatophyta</taxon>
        <taxon>Magnoliopsida</taxon>
        <taxon>eudicotyledons</taxon>
        <taxon>Gunneridae</taxon>
        <taxon>Pentapetalae</taxon>
        <taxon>rosids</taxon>
        <taxon>malvids</taxon>
        <taxon>Brassicales</taxon>
        <taxon>Brassicaceae</taxon>
        <taxon>Brassiceae</taxon>
        <taxon>Brassica</taxon>
    </lineage>
</organism>
<evidence type="ECO:0000313" key="3">
    <source>
        <dbReference type="Proteomes" id="UP000032141"/>
    </source>
</evidence>
<accession>A0A0D3CG60</accession>
<sequence length="58" mass="6681">MLDLLSRGDLLQKDMYCKVVSSSFIFCFMIFSVSISISPFVFWRVFLRGGVLSLFSFV</sequence>
<keyword evidence="1" id="KW-0812">Transmembrane</keyword>
<dbReference type="Proteomes" id="UP000032141">
    <property type="component" value="Chromosome C5"/>
</dbReference>
<proteinExistence type="predicted"/>
<dbReference type="HOGENOM" id="CLU_2981823_0_0_1"/>
<dbReference type="Gramene" id="Bo5g081340.1">
    <property type="protein sequence ID" value="Bo5g081340.1"/>
    <property type="gene ID" value="Bo5g081340"/>
</dbReference>
<dbReference type="EnsemblPlants" id="Bo5g081340.1">
    <property type="protein sequence ID" value="Bo5g081340.1"/>
    <property type="gene ID" value="Bo5g081340"/>
</dbReference>
<dbReference type="AlphaFoldDB" id="A0A0D3CG60"/>
<name>A0A0D3CG60_BRAOL</name>
<reference evidence="2" key="2">
    <citation type="submission" date="2015-03" db="UniProtKB">
        <authorList>
            <consortium name="EnsemblPlants"/>
        </authorList>
    </citation>
    <scope>IDENTIFICATION</scope>
</reference>
<protein>
    <submittedName>
        <fullName evidence="2">Uncharacterized protein</fullName>
    </submittedName>
</protein>
<evidence type="ECO:0000313" key="2">
    <source>
        <dbReference type="EnsemblPlants" id="Bo5g081340.1"/>
    </source>
</evidence>
<keyword evidence="1" id="KW-0472">Membrane</keyword>
<keyword evidence="1" id="KW-1133">Transmembrane helix</keyword>
<keyword evidence="3" id="KW-1185">Reference proteome</keyword>